<dbReference type="EMBL" id="QOKW01000022">
    <property type="protein sequence ID" value="KAA0677630.1"/>
    <property type="molecule type" value="Genomic_DNA"/>
</dbReference>
<evidence type="ECO:0000313" key="1">
    <source>
        <dbReference type="EMBL" id="KAA0677630.1"/>
    </source>
</evidence>
<reference evidence="1 2" key="1">
    <citation type="submission" date="2018-07" db="EMBL/GenBank/DDBJ databases">
        <title>Genome sequence of Azospirillum sp. ATCC 49961.</title>
        <authorList>
            <person name="Sant'Anna F.H."/>
            <person name="Baldani J.I."/>
            <person name="Zilli J.E."/>
            <person name="Reis V.M."/>
            <person name="Hartmann A."/>
            <person name="Cruz L."/>
            <person name="de Souza E.M."/>
            <person name="de Oliveira Pedrosa F."/>
            <person name="Passaglia L.M.P."/>
        </authorList>
    </citation>
    <scope>NUCLEOTIDE SEQUENCE [LARGE SCALE GENOMIC DNA]</scope>
    <source>
        <strain evidence="1 2">ATCC 49961</strain>
    </source>
</reference>
<protein>
    <recommendedName>
        <fullName evidence="3">Nucleotidyl transferase AbiEii/AbiGii toxin family protein</fullName>
    </recommendedName>
</protein>
<comment type="caution">
    <text evidence="1">The sequence shown here is derived from an EMBL/GenBank/DDBJ whole genome shotgun (WGS) entry which is preliminary data.</text>
</comment>
<dbReference type="OrthoDB" id="9808443at2"/>
<dbReference type="RefSeq" id="WP_149471100.1">
    <property type="nucleotide sequence ID" value="NZ_QOKW01000022.1"/>
</dbReference>
<gene>
    <name evidence="1" type="ORF">DS843_22585</name>
</gene>
<name>A0A9W7NGH3_9PROT</name>
<evidence type="ECO:0000313" key="2">
    <source>
        <dbReference type="Proteomes" id="UP000480854"/>
    </source>
</evidence>
<dbReference type="InterPro" id="IPR014942">
    <property type="entry name" value="AbiEii"/>
</dbReference>
<dbReference type="AlphaFoldDB" id="A0A9W7NGH3"/>
<evidence type="ECO:0008006" key="3">
    <source>
        <dbReference type="Google" id="ProtNLM"/>
    </source>
</evidence>
<sequence>MGPILDKHVRDTFQGIKKWSASNGHDMNTALIRHAKDRLLARIGTSQHAEDVVLKGGLLMGALLLDIARPTKDIDLVFVEDADETRVMDVLRAAAAQPSADPWTYDLENAKVERLAGEEWHAIRVRFEARMGATRTPMCIDATSGMVGGR</sequence>
<keyword evidence="2" id="KW-1185">Reference proteome</keyword>
<accession>A0A9W7NGH3</accession>
<dbReference type="Proteomes" id="UP000480854">
    <property type="component" value="Unassembled WGS sequence"/>
</dbReference>
<dbReference type="Pfam" id="PF08843">
    <property type="entry name" value="AbiEii"/>
    <property type="match status" value="1"/>
</dbReference>
<proteinExistence type="predicted"/>
<organism evidence="1 2">
    <name type="scientific">Roseomonas genomospecies 6</name>
    <dbReference type="NCBI Taxonomy" id="214106"/>
    <lineage>
        <taxon>Bacteria</taxon>
        <taxon>Pseudomonadati</taxon>
        <taxon>Pseudomonadota</taxon>
        <taxon>Alphaproteobacteria</taxon>
        <taxon>Acetobacterales</taxon>
        <taxon>Roseomonadaceae</taxon>
        <taxon>Roseomonas</taxon>
    </lineage>
</organism>